<organism evidence="1">
    <name type="scientific">marine sediment metagenome</name>
    <dbReference type="NCBI Taxonomy" id="412755"/>
    <lineage>
        <taxon>unclassified sequences</taxon>
        <taxon>metagenomes</taxon>
        <taxon>ecological metagenomes</taxon>
    </lineage>
</organism>
<dbReference type="AlphaFoldDB" id="A0A0F9EPW8"/>
<reference evidence="1" key="1">
    <citation type="journal article" date="2015" name="Nature">
        <title>Complex archaea that bridge the gap between prokaryotes and eukaryotes.</title>
        <authorList>
            <person name="Spang A."/>
            <person name="Saw J.H."/>
            <person name="Jorgensen S.L."/>
            <person name="Zaremba-Niedzwiedzka K."/>
            <person name="Martijn J."/>
            <person name="Lind A.E."/>
            <person name="van Eijk R."/>
            <person name="Schleper C."/>
            <person name="Guy L."/>
            <person name="Ettema T.J."/>
        </authorList>
    </citation>
    <scope>NUCLEOTIDE SEQUENCE</scope>
</reference>
<name>A0A0F9EPW8_9ZZZZ</name>
<sequence length="179" mass="20534">MTNFCLNICQVEEILKRRFKISPRAIEPWESSIQFDFTELAPSSNRFTWRYNDFIQTSGVVLSTIDKPFFYGILNLDIFKDAGLPVNVNGYRVDIKDYFIDSITNLYNVSLHVLKSYGDNTVFIGDVPPGIGQNETLDKIRFDHPVVSPYLDVTTQVDATGKLYLKMKATFSGFRIYMS</sequence>
<gene>
    <name evidence="1" type="ORF">LCGC14_2126580</name>
</gene>
<accession>A0A0F9EPW8</accession>
<comment type="caution">
    <text evidence="1">The sequence shown here is derived from an EMBL/GenBank/DDBJ whole genome shotgun (WGS) entry which is preliminary data.</text>
</comment>
<evidence type="ECO:0000313" key="1">
    <source>
        <dbReference type="EMBL" id="KKL68276.1"/>
    </source>
</evidence>
<proteinExistence type="predicted"/>
<dbReference type="EMBL" id="LAZR01026580">
    <property type="protein sequence ID" value="KKL68276.1"/>
    <property type="molecule type" value="Genomic_DNA"/>
</dbReference>
<protein>
    <submittedName>
        <fullName evidence="1">Uncharacterized protein</fullName>
    </submittedName>
</protein>